<dbReference type="PRINTS" id="PR00625">
    <property type="entry name" value="JDOMAIN"/>
</dbReference>
<keyword evidence="5 6" id="KW-0143">Chaperone</keyword>
<feature type="binding site" evidence="6">
    <location>
        <position position="206"/>
    </location>
    <ligand>
        <name>Zn(2+)</name>
        <dbReference type="ChEBI" id="CHEBI:29105"/>
        <label>2</label>
    </ligand>
</feature>
<feature type="binding site" evidence="6">
    <location>
        <position position="209"/>
    </location>
    <ligand>
        <name>Zn(2+)</name>
        <dbReference type="ChEBI" id="CHEBI:29105"/>
        <label>2</label>
    </ligand>
</feature>
<reference evidence="11 12" key="1">
    <citation type="submission" date="2020-12" db="EMBL/GenBank/DDBJ databases">
        <title>Halosimplex halophilum sp. nov. and Halosimplex salinum sp. nov., two new members of the genus Halosimplex.</title>
        <authorList>
            <person name="Cui H.L."/>
        </authorList>
    </citation>
    <scope>NUCLEOTIDE SEQUENCE [LARGE SCALE GENOMIC DNA]</scope>
    <source>
        <strain evidence="11 12">YGH94</strain>
    </source>
</reference>
<dbReference type="InterPro" id="IPR036410">
    <property type="entry name" value="HSP_DnaJ_Cys-rich_dom_sf"/>
</dbReference>
<comment type="domain">
    <text evidence="6">The J domain is necessary and sufficient to stimulate DnaK ATPase activity. Zinc center 1 plays an important role in the autonomous, DnaK-independent chaperone activity of DnaJ. Zinc center 2 is essential for interaction with DnaK and for DnaJ activity.</text>
</comment>
<dbReference type="GO" id="GO:0005524">
    <property type="term" value="F:ATP binding"/>
    <property type="evidence" value="ECO:0007669"/>
    <property type="project" value="InterPro"/>
</dbReference>
<evidence type="ECO:0000256" key="5">
    <source>
        <dbReference type="ARBA" id="ARBA00023186"/>
    </source>
</evidence>
<dbReference type="InterPro" id="IPR001623">
    <property type="entry name" value="DnaJ_domain"/>
</dbReference>
<dbReference type="InterPro" id="IPR002939">
    <property type="entry name" value="DnaJ_C"/>
</dbReference>
<feature type="binding site" evidence="6">
    <location>
        <position position="183"/>
    </location>
    <ligand>
        <name>Zn(2+)</name>
        <dbReference type="ChEBI" id="CHEBI:29105"/>
        <label>2</label>
    </ligand>
</feature>
<name>A0A7T3FX70_9EURY</name>
<comment type="cofactor">
    <cofactor evidence="6">
        <name>Zn(2+)</name>
        <dbReference type="ChEBI" id="CHEBI:29105"/>
    </cofactor>
    <text evidence="6">Binds 2 Zn(2+) ions per monomer.</text>
</comment>
<dbReference type="HAMAP" id="MF_01152">
    <property type="entry name" value="DnaJ"/>
    <property type="match status" value="1"/>
</dbReference>
<dbReference type="Pfam" id="PF00226">
    <property type="entry name" value="DnaJ"/>
    <property type="match status" value="1"/>
</dbReference>
<dbReference type="CDD" id="cd06257">
    <property type="entry name" value="DnaJ"/>
    <property type="match status" value="1"/>
</dbReference>
<keyword evidence="1 6" id="KW-0479">Metal-binding</keyword>
<feature type="binding site" evidence="6">
    <location>
        <position position="220"/>
    </location>
    <ligand>
        <name>Zn(2+)</name>
        <dbReference type="ChEBI" id="CHEBI:29105"/>
        <label>1</label>
    </ligand>
</feature>
<evidence type="ECO:0000256" key="8">
    <source>
        <dbReference type="SAM" id="MobiDB-lite"/>
    </source>
</evidence>
<keyword evidence="4 6" id="KW-0862">Zinc</keyword>
<dbReference type="GO" id="GO:0008270">
    <property type="term" value="F:zinc ion binding"/>
    <property type="evidence" value="ECO:0007669"/>
    <property type="project" value="UniProtKB-UniRule"/>
</dbReference>
<comment type="function">
    <text evidence="6">Participates actively in the response to hyperosmotic and heat shock by preventing the aggregation of stress-denatured proteins and by disaggregating proteins, also in an autonomous, DnaK-independent fashion. Unfolded proteins bind initially to DnaJ; upon interaction with the DnaJ-bound protein, DnaK hydrolyzes its bound ATP, resulting in the formation of a stable complex. GrpE releases ADP from DnaK; ATP binding to DnaK triggers the release of the substrate protein, thus completing the reaction cycle. Several rounds of ATP-dependent interactions between DnaJ, DnaK and GrpE are required for fully efficient folding. Also involved, together with DnaK and GrpE, in the DNA replication of plasmids through activation of initiation proteins.</text>
</comment>
<comment type="subunit">
    <text evidence="6">Homodimer.</text>
</comment>
<keyword evidence="2 6" id="KW-0677">Repeat</keyword>
<dbReference type="InterPro" id="IPR001305">
    <property type="entry name" value="HSP_DnaJ_Cys-rich_dom"/>
</dbReference>
<dbReference type="InterPro" id="IPR008971">
    <property type="entry name" value="HSP40/DnaJ_pept-bd"/>
</dbReference>
<dbReference type="GO" id="GO:0006260">
    <property type="term" value="P:DNA replication"/>
    <property type="evidence" value="ECO:0007669"/>
    <property type="project" value="UniProtKB-KW"/>
</dbReference>
<dbReference type="PROSITE" id="PS50076">
    <property type="entry name" value="DNAJ_2"/>
    <property type="match status" value="1"/>
</dbReference>
<dbReference type="RefSeq" id="WP_198061163.1">
    <property type="nucleotide sequence ID" value="NZ_CP065856.1"/>
</dbReference>
<feature type="binding site" evidence="6">
    <location>
        <position position="180"/>
    </location>
    <ligand>
        <name>Zn(2+)</name>
        <dbReference type="ChEBI" id="CHEBI:29105"/>
        <label>2</label>
    </ligand>
</feature>
<dbReference type="Pfam" id="PF01556">
    <property type="entry name" value="DnaJ_C"/>
    <property type="match status" value="1"/>
</dbReference>
<comment type="subcellular location">
    <subcellularLocation>
        <location evidence="6">Cytoplasm</location>
    </subcellularLocation>
</comment>
<dbReference type="Proteomes" id="UP000595001">
    <property type="component" value="Chromosome"/>
</dbReference>
<dbReference type="SUPFAM" id="SSF46565">
    <property type="entry name" value="Chaperone J-domain"/>
    <property type="match status" value="1"/>
</dbReference>
<dbReference type="PANTHER" id="PTHR43096:SF52">
    <property type="entry name" value="DNAJ HOMOLOG 1, MITOCHONDRIAL-RELATED"/>
    <property type="match status" value="1"/>
</dbReference>
<feature type="repeat" description="CXXCXGXG motif" evidence="6">
    <location>
        <begin position="206"/>
        <end position="213"/>
    </location>
</feature>
<dbReference type="SUPFAM" id="SSF57938">
    <property type="entry name" value="DnaJ/Hsp40 cysteine-rich domain"/>
    <property type="match status" value="1"/>
</dbReference>
<dbReference type="GO" id="GO:0005737">
    <property type="term" value="C:cytoplasm"/>
    <property type="evidence" value="ECO:0007669"/>
    <property type="project" value="UniProtKB-SubCell"/>
</dbReference>
<feature type="binding site" evidence="6">
    <location>
        <position position="166"/>
    </location>
    <ligand>
        <name>Zn(2+)</name>
        <dbReference type="ChEBI" id="CHEBI:29105"/>
        <label>1</label>
    </ligand>
</feature>
<dbReference type="FunFam" id="2.10.230.10:FF:000002">
    <property type="entry name" value="Molecular chaperone DnaJ"/>
    <property type="match status" value="1"/>
</dbReference>
<evidence type="ECO:0000256" key="4">
    <source>
        <dbReference type="ARBA" id="ARBA00022833"/>
    </source>
</evidence>
<dbReference type="CDD" id="cd10747">
    <property type="entry name" value="DnaJ_C"/>
    <property type="match status" value="1"/>
</dbReference>
<accession>A0A7T3FX70</accession>
<feature type="zinc finger region" description="CR-type" evidence="7">
    <location>
        <begin position="150"/>
        <end position="232"/>
    </location>
</feature>
<dbReference type="Gene3D" id="1.10.287.110">
    <property type="entry name" value="DnaJ domain"/>
    <property type="match status" value="1"/>
</dbReference>
<proteinExistence type="inferred from homology"/>
<dbReference type="GeneID" id="60590164"/>
<sequence>MSEDFYEVLGVSRDASEEDIQEAYREKAREYHPDVSDEDDAEEKFKQVKKAKEVLTDEEQRQMYDQLGHDRYVEADKHGATDNGGAGGVGGMGGMGGMGGGGGQGPFGDMSDIFETFFGGGGGRGDSNRPRQGRDLRTTLEIDLEDAYHGVEKELNVTRPDSCPDCNGQGHPPDTDSRQCPECNGRGQTTTTQQTPMGRVQQRQTCRRCEGEGTVYEETCSTCRGDGVVREDASLSVEIPAGIEDGQTLRMEREGAPGERGGPKGDLLIEVSVREHPDFDREGADLHHQEPISFPQAVFGDTVEVSTVDGAVELDVPAGTQSGETFRLSGKGMPRLRRRGDGDLYVQVQVVTPDDLNAEQREALEAFAEAGGEEVDVGQGFFEKIKDSF</sequence>
<feature type="repeat" description="CXXCXGXG motif" evidence="6">
    <location>
        <begin position="220"/>
        <end position="227"/>
    </location>
</feature>
<dbReference type="NCBIfam" id="TIGR02349">
    <property type="entry name" value="DnaJ_bact"/>
    <property type="match status" value="1"/>
</dbReference>
<gene>
    <name evidence="6 11" type="primary">dnaJ</name>
    <name evidence="11" type="ORF">I7X12_16685</name>
</gene>
<keyword evidence="12" id="KW-1185">Reference proteome</keyword>
<evidence type="ECO:0000313" key="11">
    <source>
        <dbReference type="EMBL" id="QPV62358.1"/>
    </source>
</evidence>
<keyword evidence="6" id="KW-0963">Cytoplasm</keyword>
<dbReference type="Gene3D" id="2.10.230.10">
    <property type="entry name" value="Heat shock protein DnaJ, cysteine-rich domain"/>
    <property type="match status" value="1"/>
</dbReference>
<protein>
    <recommendedName>
        <fullName evidence="6">Chaperone protein DnaJ</fullName>
    </recommendedName>
</protein>
<dbReference type="OrthoDB" id="8967at2157"/>
<dbReference type="InterPro" id="IPR012724">
    <property type="entry name" value="DnaJ"/>
</dbReference>
<feature type="region of interest" description="Disordered" evidence="8">
    <location>
        <begin position="164"/>
        <end position="199"/>
    </location>
</feature>
<dbReference type="PROSITE" id="PS51188">
    <property type="entry name" value="ZF_CR"/>
    <property type="match status" value="1"/>
</dbReference>
<dbReference type="AlphaFoldDB" id="A0A7T3FX70"/>
<dbReference type="SUPFAM" id="SSF49493">
    <property type="entry name" value="HSP40/DnaJ peptide-binding domain"/>
    <property type="match status" value="2"/>
</dbReference>
<evidence type="ECO:0000256" key="7">
    <source>
        <dbReference type="PROSITE-ProRule" id="PRU00546"/>
    </source>
</evidence>
<dbReference type="GO" id="GO:0042026">
    <property type="term" value="P:protein refolding"/>
    <property type="evidence" value="ECO:0007669"/>
    <property type="project" value="TreeGrafter"/>
</dbReference>
<evidence type="ECO:0000259" key="9">
    <source>
        <dbReference type="PROSITE" id="PS50076"/>
    </source>
</evidence>
<dbReference type="Gene3D" id="2.60.260.20">
    <property type="entry name" value="Urease metallochaperone UreE, N-terminal domain"/>
    <property type="match status" value="2"/>
</dbReference>
<feature type="repeat" description="CXXCXGXG motif" evidence="6">
    <location>
        <begin position="163"/>
        <end position="170"/>
    </location>
</feature>
<dbReference type="InterPro" id="IPR036869">
    <property type="entry name" value="J_dom_sf"/>
</dbReference>
<evidence type="ECO:0000259" key="10">
    <source>
        <dbReference type="PROSITE" id="PS51188"/>
    </source>
</evidence>
<dbReference type="EMBL" id="CP065856">
    <property type="protein sequence ID" value="QPV62358.1"/>
    <property type="molecule type" value="Genomic_DNA"/>
</dbReference>
<dbReference type="NCBIfam" id="NF008035">
    <property type="entry name" value="PRK10767.1"/>
    <property type="match status" value="1"/>
</dbReference>
<evidence type="ECO:0000256" key="2">
    <source>
        <dbReference type="ARBA" id="ARBA00022737"/>
    </source>
</evidence>
<evidence type="ECO:0000256" key="1">
    <source>
        <dbReference type="ARBA" id="ARBA00022723"/>
    </source>
</evidence>
<feature type="domain" description="J" evidence="9">
    <location>
        <begin position="4"/>
        <end position="68"/>
    </location>
</feature>
<feature type="domain" description="CR-type" evidence="10">
    <location>
        <begin position="150"/>
        <end position="232"/>
    </location>
</feature>
<dbReference type="FunFam" id="2.60.260.20:FF:000005">
    <property type="entry name" value="Chaperone protein dnaJ 1, mitochondrial"/>
    <property type="match status" value="1"/>
</dbReference>
<organism evidence="11 12">
    <name type="scientific">Halosimplex litoreum</name>
    <dbReference type="NCBI Taxonomy" id="1198301"/>
    <lineage>
        <taxon>Archaea</taxon>
        <taxon>Methanobacteriati</taxon>
        <taxon>Methanobacteriota</taxon>
        <taxon>Stenosarchaea group</taxon>
        <taxon>Halobacteria</taxon>
        <taxon>Halobacteriales</taxon>
        <taxon>Haloarculaceae</taxon>
        <taxon>Halosimplex</taxon>
    </lineage>
</organism>
<feature type="binding site" evidence="6">
    <location>
        <position position="163"/>
    </location>
    <ligand>
        <name>Zn(2+)</name>
        <dbReference type="ChEBI" id="CHEBI:29105"/>
        <label>1</label>
    </ligand>
</feature>
<keyword evidence="6" id="KW-0346">Stress response</keyword>
<evidence type="ECO:0000256" key="3">
    <source>
        <dbReference type="ARBA" id="ARBA00022771"/>
    </source>
</evidence>
<dbReference type="GO" id="GO:0009408">
    <property type="term" value="P:response to heat"/>
    <property type="evidence" value="ECO:0007669"/>
    <property type="project" value="InterPro"/>
</dbReference>
<dbReference type="Pfam" id="PF00684">
    <property type="entry name" value="DnaJ_CXXCXGXG"/>
    <property type="match status" value="1"/>
</dbReference>
<comment type="similarity">
    <text evidence="6">Belongs to the DnaJ family.</text>
</comment>
<evidence type="ECO:0000313" key="12">
    <source>
        <dbReference type="Proteomes" id="UP000595001"/>
    </source>
</evidence>
<dbReference type="GO" id="GO:0031072">
    <property type="term" value="F:heat shock protein binding"/>
    <property type="evidence" value="ECO:0007669"/>
    <property type="project" value="InterPro"/>
</dbReference>
<dbReference type="KEGG" id="hlt:I7X12_16685"/>
<keyword evidence="3 6" id="KW-0863">Zinc-finger</keyword>
<feature type="binding site" evidence="6">
    <location>
        <position position="223"/>
    </location>
    <ligand>
        <name>Zn(2+)</name>
        <dbReference type="ChEBI" id="CHEBI:29105"/>
        <label>1</label>
    </ligand>
</feature>
<dbReference type="SMART" id="SM00271">
    <property type="entry name" value="DnaJ"/>
    <property type="match status" value="1"/>
</dbReference>
<dbReference type="CDD" id="cd10719">
    <property type="entry name" value="DnaJ_zf"/>
    <property type="match status" value="1"/>
</dbReference>
<dbReference type="PANTHER" id="PTHR43096">
    <property type="entry name" value="DNAJ HOMOLOG 1, MITOCHONDRIAL-RELATED"/>
    <property type="match status" value="1"/>
</dbReference>
<dbReference type="GO" id="GO:0051082">
    <property type="term" value="F:unfolded protein binding"/>
    <property type="evidence" value="ECO:0007669"/>
    <property type="project" value="UniProtKB-UniRule"/>
</dbReference>
<keyword evidence="6" id="KW-0235">DNA replication</keyword>
<evidence type="ECO:0000256" key="6">
    <source>
        <dbReference type="HAMAP-Rule" id="MF_01152"/>
    </source>
</evidence>
<feature type="repeat" description="CXXCXGXG motif" evidence="6">
    <location>
        <begin position="180"/>
        <end position="187"/>
    </location>
</feature>